<dbReference type="Pfam" id="PF01667">
    <property type="entry name" value="Ribosomal_S27e"/>
    <property type="match status" value="1"/>
</dbReference>
<dbReference type="SUPFAM" id="SSF57829">
    <property type="entry name" value="Zn-binding ribosomal proteins"/>
    <property type="match status" value="1"/>
</dbReference>
<evidence type="ECO:0000313" key="7">
    <source>
        <dbReference type="EMBL" id="SMD30707.1"/>
    </source>
</evidence>
<dbReference type="GeneID" id="2845306"/>
<dbReference type="GO" id="GO:0008270">
    <property type="term" value="F:zinc ion binding"/>
    <property type="evidence" value="ECO:0007669"/>
    <property type="project" value="UniProtKB-UniRule"/>
</dbReference>
<dbReference type="Proteomes" id="UP000000438">
    <property type="component" value="Chromosome"/>
</dbReference>
<protein>
    <recommendedName>
        <fullName evidence="5">Small ribosomal subunit protein eS27</fullName>
    </recommendedName>
</protein>
<keyword evidence="4 5" id="KW-0687">Ribonucleoprotein</keyword>
<feature type="binding site" evidence="5">
    <location>
        <position position="22"/>
    </location>
    <ligand>
        <name>Zn(2+)</name>
        <dbReference type="ChEBI" id="CHEBI:29105"/>
    </ligand>
</feature>
<proteinExistence type="inferred from homology"/>
<reference evidence="6" key="2">
    <citation type="submission" date="2004-02" db="EMBL/GenBank/DDBJ databases">
        <authorList>
            <person name="Fuetterer O."/>
            <person name="Angelov A."/>
            <person name="Liesegang H."/>
            <person name="Gottschalk G."/>
            <person name="Schleper C."/>
            <person name="Schepers B."/>
            <person name="Dock C."/>
            <person name="Antranikian G."/>
            <person name="Liebl W."/>
        </authorList>
    </citation>
    <scope>NUCLEOTIDE SEQUENCE</scope>
    <source>
        <strain evidence="6">DSM 9790</strain>
    </source>
</reference>
<feature type="binding site" evidence="5">
    <location>
        <position position="19"/>
    </location>
    <ligand>
        <name>Zn(2+)</name>
        <dbReference type="ChEBI" id="CHEBI:29105"/>
    </ligand>
</feature>
<dbReference type="STRING" id="263820.PTO0406"/>
<dbReference type="EMBL" id="AE017261">
    <property type="protein sequence ID" value="AAT42991.1"/>
    <property type="molecule type" value="Genomic_DNA"/>
</dbReference>
<keyword evidence="5" id="KW-0863">Zinc-finger</keyword>
<evidence type="ECO:0000313" key="9">
    <source>
        <dbReference type="Proteomes" id="UP000192315"/>
    </source>
</evidence>
<dbReference type="HOGENOM" id="CLU_199465_0_0_2"/>
<dbReference type="GO" id="GO:1990904">
    <property type="term" value="C:ribonucleoprotein complex"/>
    <property type="evidence" value="ECO:0007669"/>
    <property type="project" value="UniProtKB-KW"/>
</dbReference>
<dbReference type="FunCoup" id="Q6L211">
    <property type="interactions" value="156"/>
</dbReference>
<dbReference type="GO" id="GO:0005840">
    <property type="term" value="C:ribosome"/>
    <property type="evidence" value="ECO:0007669"/>
    <property type="project" value="UniProtKB-KW"/>
</dbReference>
<comment type="cofactor">
    <cofactor evidence="5">
        <name>Zn(2+)</name>
        <dbReference type="ChEBI" id="CHEBI:29105"/>
    </cofactor>
    <text evidence="5">Binds 1 zinc ion per subunit.</text>
</comment>
<dbReference type="InterPro" id="IPR023407">
    <property type="entry name" value="Ribosomal_eS27_Zn-bd_dom_sf"/>
</dbReference>
<dbReference type="GO" id="GO:0006412">
    <property type="term" value="P:translation"/>
    <property type="evidence" value="ECO:0007669"/>
    <property type="project" value="UniProtKB-UniRule"/>
</dbReference>
<reference evidence="7 9" key="3">
    <citation type="submission" date="2017-04" db="EMBL/GenBank/DDBJ databases">
        <authorList>
            <person name="Varghese N."/>
            <person name="Submissions S."/>
        </authorList>
    </citation>
    <scope>NUCLEOTIDE SEQUENCE [LARGE SCALE GENOMIC DNA]</scope>
    <source>
        <strain evidence="7 9">DSM 9789</strain>
    </source>
</reference>
<reference evidence="6 8" key="1">
    <citation type="journal article" date="2004" name="Proc. Natl. Acad. Sci. U.S.A.">
        <title>Genome sequence of Picrophilus torridus and its implications for life around pH 0.</title>
        <authorList>
            <person name="Futterer O."/>
            <person name="Angelov A."/>
            <person name="Liesegang H."/>
            <person name="Gottschalk G."/>
            <person name="Schleper C."/>
            <person name="Schepers B."/>
            <person name="Dock C."/>
            <person name="Antranikian G."/>
            <person name="Liebl W."/>
        </authorList>
    </citation>
    <scope>NUCLEOTIDE SEQUENCE [LARGE SCALE GENOMIC DNA]</scope>
    <source>
        <strain evidence="8">ATCC 700027 / DSM 9790 / JCM 10055 / NBRC 100828</strain>
        <strain evidence="6">DSM 9790</strain>
    </source>
</reference>
<feature type="binding site" evidence="5">
    <location>
        <position position="38"/>
    </location>
    <ligand>
        <name>Zn(2+)</name>
        <dbReference type="ChEBI" id="CHEBI:29105"/>
    </ligand>
</feature>
<dbReference type="PaxDb" id="263820-PTO0406"/>
<dbReference type="RefSeq" id="WP_011177207.1">
    <property type="nucleotide sequence ID" value="NC_005877.1"/>
</dbReference>
<name>Q6L211_PICTO</name>
<sequence>MKDFVKIRHVNDHFVKIKCRNCGNEQLVFARISSQVTCNICGSTIAKPTGGLLAAAGDLVGGGKDEKPA</sequence>
<dbReference type="EMBL" id="FWYE01000001">
    <property type="protein sequence ID" value="SMD30707.1"/>
    <property type="molecule type" value="Genomic_DNA"/>
</dbReference>
<evidence type="ECO:0000256" key="4">
    <source>
        <dbReference type="ARBA" id="ARBA00023274"/>
    </source>
</evidence>
<comment type="similarity">
    <text evidence="1 5">Belongs to the eukaryotic ribosomal protein eS27 family.</text>
</comment>
<organism evidence="6 8">
    <name type="scientific">Picrophilus torridus (strain ATCC 700027 / DSM 9790 / JCM 10055 / NBRC 100828 / KAW 2/3)</name>
    <dbReference type="NCBI Taxonomy" id="1122961"/>
    <lineage>
        <taxon>Archaea</taxon>
        <taxon>Methanobacteriati</taxon>
        <taxon>Thermoplasmatota</taxon>
        <taxon>Thermoplasmata</taxon>
        <taxon>Thermoplasmatales</taxon>
        <taxon>Picrophilaceae</taxon>
        <taxon>Picrophilus</taxon>
    </lineage>
</organism>
<dbReference type="eggNOG" id="arCOG04108">
    <property type="taxonomic scope" value="Archaea"/>
</dbReference>
<evidence type="ECO:0000313" key="6">
    <source>
        <dbReference type="EMBL" id="AAT42991.1"/>
    </source>
</evidence>
<dbReference type="KEGG" id="pto:PTO0406"/>
<evidence type="ECO:0000313" key="8">
    <source>
        <dbReference type="Proteomes" id="UP000000438"/>
    </source>
</evidence>
<accession>A0A8G2FWB8</accession>
<dbReference type="InterPro" id="IPR000592">
    <property type="entry name" value="Ribosomal_eS27"/>
</dbReference>
<dbReference type="GO" id="GO:0003735">
    <property type="term" value="F:structural constituent of ribosome"/>
    <property type="evidence" value="ECO:0007669"/>
    <property type="project" value="InterPro"/>
</dbReference>
<dbReference type="HAMAP" id="MF_00371">
    <property type="entry name" value="Ribosomal_eS27"/>
    <property type="match status" value="1"/>
</dbReference>
<evidence type="ECO:0000256" key="5">
    <source>
        <dbReference type="HAMAP-Rule" id="MF_00371"/>
    </source>
</evidence>
<evidence type="ECO:0000256" key="3">
    <source>
        <dbReference type="ARBA" id="ARBA00022980"/>
    </source>
</evidence>
<dbReference type="NCBIfam" id="NF001629">
    <property type="entry name" value="PRK00415.1"/>
    <property type="match status" value="1"/>
</dbReference>
<gene>
    <name evidence="5" type="primary">rps27e</name>
    <name evidence="6" type="ordered locus">PTO0406</name>
    <name evidence="7" type="ORF">SAMN02745355_0601</name>
</gene>
<dbReference type="AlphaFoldDB" id="Q6L211"/>
<keyword evidence="9" id="KW-1185">Reference proteome</keyword>
<dbReference type="InterPro" id="IPR011332">
    <property type="entry name" value="Ribosomal_zn-bd"/>
</dbReference>
<feature type="binding site" evidence="5">
    <location>
        <position position="41"/>
    </location>
    <ligand>
        <name>Zn(2+)</name>
        <dbReference type="ChEBI" id="CHEBI:29105"/>
    </ligand>
</feature>
<comment type="subunit">
    <text evidence="5">Part of the 30S ribosomal subunit.</text>
</comment>
<keyword evidence="2 5" id="KW-0862">Zinc</keyword>
<keyword evidence="5" id="KW-0479">Metal-binding</keyword>
<dbReference type="Proteomes" id="UP000192315">
    <property type="component" value="Unassembled WGS sequence"/>
</dbReference>
<accession>Q6L211</accession>
<dbReference type="InParanoid" id="Q6L211"/>
<evidence type="ECO:0000256" key="1">
    <source>
        <dbReference type="ARBA" id="ARBA00010919"/>
    </source>
</evidence>
<dbReference type="Gene3D" id="2.20.25.100">
    <property type="entry name" value="Zn-binding ribosomal proteins"/>
    <property type="match status" value="1"/>
</dbReference>
<keyword evidence="3 5" id="KW-0689">Ribosomal protein</keyword>
<feature type="zinc finger region" description="C4-type" evidence="5">
    <location>
        <begin position="19"/>
        <end position="41"/>
    </location>
</feature>
<evidence type="ECO:0000256" key="2">
    <source>
        <dbReference type="ARBA" id="ARBA00022833"/>
    </source>
</evidence>
<dbReference type="OrthoDB" id="5718at2157"/>